<gene>
    <name evidence="7" type="ORF">SAMN05216267_104321</name>
</gene>
<feature type="region of interest" description="Disordered" evidence="4">
    <location>
        <begin position="35"/>
        <end position="76"/>
    </location>
</feature>
<dbReference type="PROSITE" id="PS51695">
    <property type="entry name" value="SEDOLISIN"/>
    <property type="match status" value="1"/>
</dbReference>
<protein>
    <submittedName>
        <fullName evidence="7">Galactose oxidase, central domain</fullName>
    </submittedName>
</protein>
<dbReference type="CDD" id="cd04056">
    <property type="entry name" value="Peptidases_S53"/>
    <property type="match status" value="1"/>
</dbReference>
<reference evidence="7 8" key="1">
    <citation type="submission" date="2016-10" db="EMBL/GenBank/DDBJ databases">
        <authorList>
            <person name="de Groot N.N."/>
        </authorList>
    </citation>
    <scope>NUCLEOTIDE SEQUENCE [LARGE SCALE GENOMIC DNA]</scope>
    <source>
        <strain evidence="7 8">CGMCC 4.2026</strain>
    </source>
</reference>
<dbReference type="InterPro" id="IPR008969">
    <property type="entry name" value="CarboxyPept-like_regulatory"/>
</dbReference>
<evidence type="ECO:0000259" key="6">
    <source>
        <dbReference type="PROSITE" id="PS51695"/>
    </source>
</evidence>
<evidence type="ECO:0000256" key="5">
    <source>
        <dbReference type="SAM" id="SignalP"/>
    </source>
</evidence>
<dbReference type="InterPro" id="IPR030400">
    <property type="entry name" value="Sedolisin_dom"/>
</dbReference>
<dbReference type="GO" id="GO:0004252">
    <property type="term" value="F:serine-type endopeptidase activity"/>
    <property type="evidence" value="ECO:0007669"/>
    <property type="project" value="InterPro"/>
</dbReference>
<dbReference type="Pfam" id="PF13620">
    <property type="entry name" value="CarboxypepD_reg"/>
    <property type="match status" value="1"/>
</dbReference>
<dbReference type="RefSeq" id="WP_069462547.1">
    <property type="nucleotide sequence ID" value="NZ_FODD01000043.1"/>
</dbReference>
<keyword evidence="5" id="KW-0732">Signal</keyword>
<dbReference type="STRING" id="310780.SAMN05216267_104321"/>
<evidence type="ECO:0000256" key="2">
    <source>
        <dbReference type="ARBA" id="ARBA00022801"/>
    </source>
</evidence>
<keyword evidence="2" id="KW-0378">Hydrolase</keyword>
<dbReference type="InterPro" id="IPR006652">
    <property type="entry name" value="Kelch_1"/>
</dbReference>
<feature type="compositionally biased region" description="Low complexity" evidence="4">
    <location>
        <begin position="35"/>
        <end position="59"/>
    </location>
</feature>
<dbReference type="PANTHER" id="PTHR46375">
    <property type="entry name" value="KELCH REPEAT AND BTB DOMAIN-CONTAINING PROTEIN 13-RELATED"/>
    <property type="match status" value="1"/>
</dbReference>
<dbReference type="EMBL" id="FODD01000043">
    <property type="protein sequence ID" value="SEO78932.1"/>
    <property type="molecule type" value="Genomic_DNA"/>
</dbReference>
<organism evidence="7 8">
    <name type="scientific">Actinacidiphila rubida</name>
    <dbReference type="NCBI Taxonomy" id="310780"/>
    <lineage>
        <taxon>Bacteria</taxon>
        <taxon>Bacillati</taxon>
        <taxon>Actinomycetota</taxon>
        <taxon>Actinomycetes</taxon>
        <taxon>Kitasatosporales</taxon>
        <taxon>Streptomycetaceae</taxon>
        <taxon>Actinacidiphila</taxon>
    </lineage>
</organism>
<dbReference type="SUPFAM" id="SSF52743">
    <property type="entry name" value="Subtilisin-like"/>
    <property type="match status" value="1"/>
</dbReference>
<dbReference type="Gene3D" id="3.40.50.200">
    <property type="entry name" value="Peptidase S8/S53 domain"/>
    <property type="match status" value="1"/>
</dbReference>
<dbReference type="InterPro" id="IPR036852">
    <property type="entry name" value="Peptidase_S8/S53_dom_sf"/>
</dbReference>
<dbReference type="InterPro" id="IPR015915">
    <property type="entry name" value="Kelch-typ_b-propeller"/>
</dbReference>
<dbReference type="Pfam" id="PF24681">
    <property type="entry name" value="Kelch_KLHDC2_KLHL20_DRC7"/>
    <property type="match status" value="1"/>
</dbReference>
<dbReference type="PANTHER" id="PTHR46375:SF3">
    <property type="entry name" value="KELCH REPEAT AND BTB DOMAIN-CONTAINING PROTEIN 13"/>
    <property type="match status" value="1"/>
</dbReference>
<keyword evidence="3" id="KW-0720">Serine protease</keyword>
<dbReference type="OrthoDB" id="151889at2"/>
<sequence length="1309" mass="133040">MMRHGRLRALLTMLISACLAAFAAAQTPAAAAAARTPQTVAHQPAATPAPQIHPAAAPAKPAPRDGDDKPAGCFTATPKQGRASCFAWVRTSDDRRMSGQDGPPSAALTPADIRSAYRLPATGQGQTVAVVDAFGYAAAEDDLGTFRNQYGLGPCTTENGCFRKVDQRGGDGYPADDAGWALETALDVDAVSSACPACHILLVEADSDSTRDLGAAVDTAVELGATFVSNSYGAVDARAAGKVNDADYDHPGVVITASTGDVGNAIEWPSSNPHVTAVGGTTLTAAPGTSRGWTESAWSDAGSGCSSFEPPSVYQSVLATHCANKATADISADADPHTGLAVYNSLNGGWVQAGGTSLASPLIAAMYALAGTPAAGTYPATYPYIHAAGDLFDVTAGSNGACGDVLCTAGPGWDGPTGLGTPNGVTALAVGAQGTVSGKVTDRTSGAPMAGAPVVLADATGDLTFRAVTDSAGRYQASVSAGTYDLSVSVFGYGKGDADGLMVTAGRNTTTDVALTKTPEHTVSGKVTDSGHRWPLYAKITVPGDPHRPVYTDPRTGAYTLPLPERAEYTMDVTPLYPGYAPHATTFTLGTHDLHRDVSVAPDTALCTAPGYGYSAQADFTGWTTAPKYGWTVTTAGTPDTGWRFDDPAGRGNLTGATGGFAAVDPQSVGQAADTSLTSPVFDLTGHRSADLRFDAAAVLAAGSEADASVTTDGGRTWQQVYRADAATAVAGPVDVPLTQALGHRAVQVRFHVAGQGDTYVQLSNVSVGQCQALGGGLVMGAVGDANTHRPLDGATVTDTSAPVTDVYATTVSVTDADDAHLPGGFYWLYSPKPGPNSLTTAAPRYATVRTAVTASAAVHTYSPVLRAGRLTVTPAEVTLKSALGGRASQDVALTNTGTAPLKVTVGEQKVAARATTTPATGTAAGASSWQSLPAYPEPVVNSVVGSYEGRTYSVGGASTLFVGMLGQAGLVKHNYVYDPSVGSWQQFADLPQLRTGATGAFVNGTLYVVGGMDYPGGRIGAFEATTYAYHPDSDTWTRAADLPKAVSFADAAVFGGQLYVIGGQTASGDSAAAYRYDPAANAWTRVADYPVPVDSGGCGGGVDGIVCAGGETSHGFAFDTLADTYLYRPDANAWTRAADMPSTSYLGSYSSANGELQVAGGVGGQTGRTVQYDPVADVWTPLPDAPLAAYGAGRGTGCGLSLVGGSVYGFPASGTTGFTTLTGFDQCGGDDVSWLSENRTTVTLAPGQSVRVRVTADTGALPAPGAYAASLALITDTPYLNRPVPVGLTAVTARHGSTPKPGAARATG</sequence>
<dbReference type="Gene3D" id="2.60.40.1120">
    <property type="entry name" value="Carboxypeptidase-like, regulatory domain"/>
    <property type="match status" value="1"/>
</dbReference>
<dbReference type="PROSITE" id="PS00138">
    <property type="entry name" value="SUBTILASE_SER"/>
    <property type="match status" value="1"/>
</dbReference>
<evidence type="ECO:0000256" key="4">
    <source>
        <dbReference type="SAM" id="MobiDB-lite"/>
    </source>
</evidence>
<feature type="domain" description="Peptidase S53" evidence="6">
    <location>
        <begin position="107"/>
        <end position="434"/>
    </location>
</feature>
<keyword evidence="8" id="KW-1185">Reference proteome</keyword>
<evidence type="ECO:0000313" key="7">
    <source>
        <dbReference type="EMBL" id="SEO78932.1"/>
    </source>
</evidence>
<dbReference type="Proteomes" id="UP000181951">
    <property type="component" value="Unassembled WGS sequence"/>
</dbReference>
<dbReference type="SUPFAM" id="SSF117281">
    <property type="entry name" value="Kelch motif"/>
    <property type="match status" value="2"/>
</dbReference>
<feature type="chain" id="PRO_5039339681" evidence="5">
    <location>
        <begin position="24"/>
        <end position="1309"/>
    </location>
</feature>
<proteinExistence type="predicted"/>
<dbReference type="SMART" id="SM00612">
    <property type="entry name" value="Kelch"/>
    <property type="match status" value="4"/>
</dbReference>
<keyword evidence="1" id="KW-0645">Protease</keyword>
<dbReference type="Gene3D" id="2.120.10.80">
    <property type="entry name" value="Kelch-type beta propeller"/>
    <property type="match status" value="2"/>
</dbReference>
<evidence type="ECO:0000256" key="1">
    <source>
        <dbReference type="ARBA" id="ARBA00022670"/>
    </source>
</evidence>
<accession>A0A1H8SJS2</accession>
<feature type="signal peptide" evidence="5">
    <location>
        <begin position="1"/>
        <end position="23"/>
    </location>
</feature>
<dbReference type="SUPFAM" id="SSF49464">
    <property type="entry name" value="Carboxypeptidase regulatory domain-like"/>
    <property type="match status" value="1"/>
</dbReference>
<dbReference type="InterPro" id="IPR052392">
    <property type="entry name" value="Kelch-BTB_domain-containing"/>
</dbReference>
<evidence type="ECO:0000256" key="3">
    <source>
        <dbReference type="ARBA" id="ARBA00022825"/>
    </source>
</evidence>
<name>A0A1H8SJS2_9ACTN</name>
<dbReference type="GO" id="GO:0006508">
    <property type="term" value="P:proteolysis"/>
    <property type="evidence" value="ECO:0007669"/>
    <property type="project" value="UniProtKB-KW"/>
</dbReference>
<dbReference type="InterPro" id="IPR023828">
    <property type="entry name" value="Peptidase_S8_Ser-AS"/>
</dbReference>
<evidence type="ECO:0000313" key="8">
    <source>
        <dbReference type="Proteomes" id="UP000181951"/>
    </source>
</evidence>